<dbReference type="GO" id="GO:0032196">
    <property type="term" value="P:transposition"/>
    <property type="evidence" value="ECO:0007669"/>
    <property type="project" value="UniProtKB-KW"/>
</dbReference>
<dbReference type="NCBIfam" id="NF040570">
    <property type="entry name" value="guided_TnpB"/>
    <property type="match status" value="1"/>
</dbReference>
<keyword evidence="5" id="KW-0233">DNA recombination</keyword>
<dbReference type="PANTHER" id="PTHR30405">
    <property type="entry name" value="TRANSPOSASE"/>
    <property type="match status" value="1"/>
</dbReference>
<proteinExistence type="inferred from homology"/>
<dbReference type="Proteomes" id="UP000681162">
    <property type="component" value="Unassembled WGS sequence"/>
</dbReference>
<evidence type="ECO:0000256" key="5">
    <source>
        <dbReference type="ARBA" id="ARBA00023172"/>
    </source>
</evidence>
<dbReference type="InterPro" id="IPR010095">
    <property type="entry name" value="Cas12f1-like_TNB"/>
</dbReference>
<dbReference type="GO" id="GO:0006310">
    <property type="term" value="P:DNA recombination"/>
    <property type="evidence" value="ECO:0007669"/>
    <property type="project" value="UniProtKB-KW"/>
</dbReference>
<evidence type="ECO:0000256" key="3">
    <source>
        <dbReference type="ARBA" id="ARBA00022578"/>
    </source>
</evidence>
<dbReference type="AlphaFoldDB" id="A0A920CIB4"/>
<feature type="domain" description="Probable transposase IS891/IS1136/IS1341" evidence="6">
    <location>
        <begin position="164"/>
        <end position="248"/>
    </location>
</feature>
<dbReference type="Pfam" id="PF07282">
    <property type="entry name" value="Cas12f1-like_TNB"/>
    <property type="match status" value="1"/>
</dbReference>
<dbReference type="GO" id="GO:0003677">
    <property type="term" value="F:DNA binding"/>
    <property type="evidence" value="ECO:0007669"/>
    <property type="project" value="UniProtKB-KW"/>
</dbReference>
<evidence type="ECO:0000313" key="8">
    <source>
        <dbReference type="EMBL" id="GIO38124.1"/>
    </source>
</evidence>
<name>A0A920CIB4_9BACL</name>
<comment type="similarity">
    <text evidence="2">In the N-terminal section; belongs to the transposase 2 family.</text>
</comment>
<dbReference type="PANTHER" id="PTHR30405:SF11">
    <property type="entry name" value="RNA-GUIDED DNA ENDONUCLEASE RV2885C-RELATED"/>
    <property type="match status" value="1"/>
</dbReference>
<dbReference type="NCBIfam" id="TIGR01765">
    <property type="entry name" value="tspaseT_teng_N"/>
    <property type="match status" value="1"/>
</dbReference>
<dbReference type="InterPro" id="IPR051399">
    <property type="entry name" value="RNA-guided_DNA_endo/Transpos"/>
</dbReference>
<comment type="caution">
    <text evidence="8">The sequence shown here is derived from an EMBL/GenBank/DDBJ whole genome shotgun (WGS) entry which is preliminary data.</text>
</comment>
<evidence type="ECO:0000313" key="9">
    <source>
        <dbReference type="Proteomes" id="UP000681162"/>
    </source>
</evidence>
<protein>
    <submittedName>
        <fullName evidence="8">Transposase</fullName>
    </submittedName>
</protein>
<evidence type="ECO:0000256" key="2">
    <source>
        <dbReference type="ARBA" id="ARBA00011044"/>
    </source>
</evidence>
<dbReference type="InterPro" id="IPR001959">
    <property type="entry name" value="Transposase"/>
</dbReference>
<accession>A0A920CIB4</accession>
<organism evidence="8 9">
    <name type="scientific">Paenibacillus antibioticophila</name>
    <dbReference type="NCBI Taxonomy" id="1274374"/>
    <lineage>
        <taxon>Bacteria</taxon>
        <taxon>Bacillati</taxon>
        <taxon>Bacillota</taxon>
        <taxon>Bacilli</taxon>
        <taxon>Bacillales</taxon>
        <taxon>Paenibacillaceae</taxon>
        <taxon>Paenibacillus</taxon>
    </lineage>
</organism>
<reference evidence="8 9" key="1">
    <citation type="submission" date="2021-03" db="EMBL/GenBank/DDBJ databases">
        <title>Antimicrobial resistance genes in bacteria isolated from Japanese honey, and their potential for conferring macrolide and lincosamide resistance in the American foulbrood pathogen Paenibacillus larvae.</title>
        <authorList>
            <person name="Okamoto M."/>
            <person name="Kumagai M."/>
            <person name="Kanamori H."/>
            <person name="Takamatsu D."/>
        </authorList>
    </citation>
    <scope>NUCLEOTIDE SEQUENCE [LARGE SCALE GENOMIC DNA]</scope>
    <source>
        <strain evidence="8 9">J41TS12</strain>
    </source>
</reference>
<dbReference type="Pfam" id="PF01385">
    <property type="entry name" value="OrfB_IS605"/>
    <property type="match status" value="1"/>
</dbReference>
<sequence>MLCTMKIKLLTDSEQHRKLLDTMKRFNEACNYISKVSFESKTFGKIGIQKLCYYDVRERFGLSAQLVVRSIGKVAESYKTERKSVHAFREFGAVVYDQRILSFKGLEYASILTLEGRIDVPMIISAYHKGVLQGRRVRGQADLILQDGSFYLLLVVDLPDGTPFEPEGVIGVDLGIANIAVDSTSEVFSGSKVNSIRARHRRLRKKLQAKGTKSAKRLLKKRRRKEQRFVRDINHCISKKIVEKAKGTRSMIALEDLKGIRERTEKTVKKAQRAKHSSWAFYQLRQFIEYKARLAGVPVVLVDPRNTSRTCPECGLIDKKNRATRDTFHCQCCGYAAPADNVAARIIASRATVI</sequence>
<feature type="domain" description="Cas12f1-like TNB" evidence="7">
    <location>
        <begin position="281"/>
        <end position="347"/>
    </location>
</feature>
<evidence type="ECO:0000259" key="7">
    <source>
        <dbReference type="Pfam" id="PF07282"/>
    </source>
</evidence>
<keyword evidence="3" id="KW-0815">Transposition</keyword>
<evidence type="ECO:0000259" key="6">
    <source>
        <dbReference type="Pfam" id="PF01385"/>
    </source>
</evidence>
<evidence type="ECO:0000256" key="4">
    <source>
        <dbReference type="ARBA" id="ARBA00023125"/>
    </source>
</evidence>
<evidence type="ECO:0000256" key="1">
    <source>
        <dbReference type="ARBA" id="ARBA00008761"/>
    </source>
</evidence>
<keyword evidence="9" id="KW-1185">Reference proteome</keyword>
<comment type="similarity">
    <text evidence="1">In the C-terminal section; belongs to the transposase 35 family.</text>
</comment>
<dbReference type="NCBIfam" id="TIGR01766">
    <property type="entry name" value="IS200/IS605 family accessory protein TnpB-like domain"/>
    <property type="match status" value="1"/>
</dbReference>
<dbReference type="EMBL" id="BORR01000010">
    <property type="protein sequence ID" value="GIO38124.1"/>
    <property type="molecule type" value="Genomic_DNA"/>
</dbReference>
<keyword evidence="4" id="KW-0238">DNA-binding</keyword>
<dbReference type="InterPro" id="IPR010094">
    <property type="entry name" value="Transposase_put_N"/>
</dbReference>
<gene>
    <name evidence="8" type="ORF">J41TS12_29850</name>
</gene>